<keyword evidence="3" id="KW-1185">Reference proteome</keyword>
<protein>
    <submittedName>
        <fullName evidence="2">Uncharacterized protein</fullName>
    </submittedName>
</protein>
<feature type="compositionally biased region" description="Low complexity" evidence="1">
    <location>
        <begin position="54"/>
        <end position="64"/>
    </location>
</feature>
<dbReference type="OrthoDB" id="10048995at2759"/>
<evidence type="ECO:0000256" key="1">
    <source>
        <dbReference type="SAM" id="MobiDB-lite"/>
    </source>
</evidence>
<sequence length="64" mass="6947">MVTKLVFKNISGGGLYTAHSLSWSRVKEPNPNGIMHAKVWIPEDPRANKEGANSSSSSSFNVSE</sequence>
<organism evidence="2 3">
    <name type="scientific">Diabrotica balteata</name>
    <name type="common">Banded cucumber beetle</name>
    <dbReference type="NCBI Taxonomy" id="107213"/>
    <lineage>
        <taxon>Eukaryota</taxon>
        <taxon>Metazoa</taxon>
        <taxon>Ecdysozoa</taxon>
        <taxon>Arthropoda</taxon>
        <taxon>Hexapoda</taxon>
        <taxon>Insecta</taxon>
        <taxon>Pterygota</taxon>
        <taxon>Neoptera</taxon>
        <taxon>Endopterygota</taxon>
        <taxon>Coleoptera</taxon>
        <taxon>Polyphaga</taxon>
        <taxon>Cucujiformia</taxon>
        <taxon>Chrysomeloidea</taxon>
        <taxon>Chrysomelidae</taxon>
        <taxon>Galerucinae</taxon>
        <taxon>Diabroticina</taxon>
        <taxon>Diabroticites</taxon>
        <taxon>Diabrotica</taxon>
    </lineage>
</organism>
<feature type="region of interest" description="Disordered" evidence="1">
    <location>
        <begin position="45"/>
        <end position="64"/>
    </location>
</feature>
<evidence type="ECO:0000313" key="3">
    <source>
        <dbReference type="Proteomes" id="UP001153709"/>
    </source>
</evidence>
<dbReference type="Proteomes" id="UP001153709">
    <property type="component" value="Chromosome 7"/>
</dbReference>
<proteinExistence type="predicted"/>
<evidence type="ECO:0000313" key="2">
    <source>
        <dbReference type="EMBL" id="CAG9837331.1"/>
    </source>
</evidence>
<name>A0A9N9XDK6_DIABA</name>
<dbReference type="EMBL" id="OU898282">
    <property type="protein sequence ID" value="CAG9837331.1"/>
    <property type="molecule type" value="Genomic_DNA"/>
</dbReference>
<dbReference type="AlphaFoldDB" id="A0A9N9XDK6"/>
<reference evidence="2" key="1">
    <citation type="submission" date="2022-01" db="EMBL/GenBank/DDBJ databases">
        <authorList>
            <person name="King R."/>
        </authorList>
    </citation>
    <scope>NUCLEOTIDE SEQUENCE</scope>
</reference>
<accession>A0A9N9XDK6</accession>
<gene>
    <name evidence="2" type="ORF">DIABBA_LOCUS10324</name>
</gene>